<dbReference type="GO" id="GO:0003676">
    <property type="term" value="F:nucleic acid binding"/>
    <property type="evidence" value="ECO:0007669"/>
    <property type="project" value="InterPro"/>
</dbReference>
<dbReference type="GO" id="GO:0003964">
    <property type="term" value="F:RNA-directed DNA polymerase activity"/>
    <property type="evidence" value="ECO:0007669"/>
    <property type="project" value="UniProtKB-KW"/>
</dbReference>
<name>A0A6L2MB15_TANCI</name>
<dbReference type="InterPro" id="IPR039537">
    <property type="entry name" value="Retrotran_Ty1/copia-like"/>
</dbReference>
<sequence length="861" mass="98302">MTLADKSILSGVDNRTPMLEKEMYDSWKSRMELYMLNRQHGRMILEFIINGPLIWLTIEENEVTRPKNYYELSHTDAIQADCDMKATNIILQGLPSGVFKLVSIHRVVKDLYERIQLLMQGTSLTKQERECKLYDEFDKFAYKNGKTLRDFYLRFLLLLDDINIYNVRLEQFQLNTKFLNTLPLEWHKFMTGVKLVQDLHPTNIDQLHAYLGQHEFHENEAMPSSKQSIIVNHSETEITSDSNIISYSHYVHETQQAAVQNSNSSAQQDALILFVIKQLKTQVTNCTKINLDNKSVNDTLTAELERNKEQVKVLKEGHNRDNSVSNQSAPNFELKAHLQEKDMVITKLKERIKSLSGNVNEDKVKKDIDEIETINIELDHMQNGVIERRNRMLIQVARTMLIYAKAPLFLWVEAVATACYTQNRSIIRLRHGKTPYEILHEKLPDLSFFYVFGALCYLTNDSENLGKLQPKAEPALHEMTHATISSGLVPNPPPSTLFIPPSRTDWVLLIQKMFDELLNPPPNVDHPAPEVITPITEVVASEPAKSTGLPSSTTVDSDASSAMARLDAIRIFLAFAAHMNMIVYQMDVKTAFLNDILREEVYVSQPDGFVNKDNPNHVYKLKKTFYGLKQAPRVWYYLLSKFLLSQEFSKGTVDPTLFIRRQGKDIILAQIYSKYGLESLKKYGMESSDRVDTPMVEKSKQDEDTQGKVVDPTHYHGMVGTLMGIWYPKDSSSALAAYADADHASCQDTRRSTSRIDVEPLAPKLLNNRIAHSDYLRHTQEQVVILRKVVEQGKSQNPLNISLDHASTSDEMAGVEEFEFTLATTALARDWQTFDLLSMIFKQSEGILSKKLPPAAEFNES</sequence>
<dbReference type="PANTHER" id="PTHR42648:SF11">
    <property type="entry name" value="TRANSPOSON TY4-P GAG-POL POLYPROTEIN"/>
    <property type="match status" value="1"/>
</dbReference>
<keyword evidence="6" id="KW-0229">DNA integration</keyword>
<gene>
    <name evidence="13" type="ORF">Tci_043149</name>
</gene>
<dbReference type="GO" id="GO:0015074">
    <property type="term" value="P:DNA integration"/>
    <property type="evidence" value="ECO:0007669"/>
    <property type="project" value="UniProtKB-KW"/>
</dbReference>
<dbReference type="GO" id="GO:0004519">
    <property type="term" value="F:endonuclease activity"/>
    <property type="evidence" value="ECO:0007669"/>
    <property type="project" value="UniProtKB-KW"/>
</dbReference>
<dbReference type="PANTHER" id="PTHR42648">
    <property type="entry name" value="TRANSPOSASE, PUTATIVE-RELATED"/>
    <property type="match status" value="1"/>
</dbReference>
<feature type="region of interest" description="Disordered" evidence="11">
    <location>
        <begin position="691"/>
        <end position="711"/>
    </location>
</feature>
<evidence type="ECO:0000256" key="1">
    <source>
        <dbReference type="ARBA" id="ARBA00022722"/>
    </source>
</evidence>
<evidence type="ECO:0000259" key="12">
    <source>
        <dbReference type="Pfam" id="PF07727"/>
    </source>
</evidence>
<dbReference type="SUPFAM" id="SSF53098">
    <property type="entry name" value="Ribonuclease H-like"/>
    <property type="match status" value="1"/>
</dbReference>
<keyword evidence="2" id="KW-0479">Metal-binding</keyword>
<reference evidence="13" key="1">
    <citation type="journal article" date="2019" name="Sci. Rep.">
        <title>Draft genome of Tanacetum cinerariifolium, the natural source of mosquito coil.</title>
        <authorList>
            <person name="Yamashiro T."/>
            <person name="Shiraishi A."/>
            <person name="Satake H."/>
            <person name="Nakayama K."/>
        </authorList>
    </citation>
    <scope>NUCLEOTIDE SEQUENCE</scope>
</reference>
<dbReference type="GO" id="GO:0003887">
    <property type="term" value="F:DNA-directed DNA polymerase activity"/>
    <property type="evidence" value="ECO:0007669"/>
    <property type="project" value="UniProtKB-KW"/>
</dbReference>
<feature type="domain" description="Reverse transcriptase Ty1/copia-type" evidence="12">
    <location>
        <begin position="558"/>
        <end position="672"/>
    </location>
</feature>
<evidence type="ECO:0000256" key="11">
    <source>
        <dbReference type="SAM" id="MobiDB-lite"/>
    </source>
</evidence>
<dbReference type="GO" id="GO:0046872">
    <property type="term" value="F:metal ion binding"/>
    <property type="evidence" value="ECO:0007669"/>
    <property type="project" value="UniProtKB-KW"/>
</dbReference>
<evidence type="ECO:0000256" key="8">
    <source>
        <dbReference type="ARBA" id="ARBA00022932"/>
    </source>
</evidence>
<evidence type="ECO:0000256" key="6">
    <source>
        <dbReference type="ARBA" id="ARBA00022908"/>
    </source>
</evidence>
<organism evidence="13">
    <name type="scientific">Tanacetum cinerariifolium</name>
    <name type="common">Dalmatian daisy</name>
    <name type="synonym">Chrysanthemum cinerariifolium</name>
    <dbReference type="NCBI Taxonomy" id="118510"/>
    <lineage>
        <taxon>Eukaryota</taxon>
        <taxon>Viridiplantae</taxon>
        <taxon>Streptophyta</taxon>
        <taxon>Embryophyta</taxon>
        <taxon>Tracheophyta</taxon>
        <taxon>Spermatophyta</taxon>
        <taxon>Magnoliopsida</taxon>
        <taxon>eudicotyledons</taxon>
        <taxon>Gunneridae</taxon>
        <taxon>Pentapetalae</taxon>
        <taxon>asterids</taxon>
        <taxon>campanulids</taxon>
        <taxon>Asterales</taxon>
        <taxon>Asteraceae</taxon>
        <taxon>Asteroideae</taxon>
        <taxon>Anthemideae</taxon>
        <taxon>Anthemidinae</taxon>
        <taxon>Tanacetum</taxon>
    </lineage>
</organism>
<keyword evidence="4" id="KW-0378">Hydrolase</keyword>
<dbReference type="Gene3D" id="3.30.420.10">
    <property type="entry name" value="Ribonuclease H-like superfamily/Ribonuclease H"/>
    <property type="match status" value="1"/>
</dbReference>
<keyword evidence="10" id="KW-0511">Multifunctional enzyme</keyword>
<dbReference type="EMBL" id="BKCJ010006257">
    <property type="protein sequence ID" value="GEU71171.1"/>
    <property type="molecule type" value="Genomic_DNA"/>
</dbReference>
<dbReference type="Pfam" id="PF07727">
    <property type="entry name" value="RVT_2"/>
    <property type="match status" value="1"/>
</dbReference>
<keyword evidence="5" id="KW-0460">Magnesium</keyword>
<dbReference type="SUPFAM" id="SSF56672">
    <property type="entry name" value="DNA/RNA polymerases"/>
    <property type="match status" value="1"/>
</dbReference>
<keyword evidence="7" id="KW-0695">RNA-directed DNA polymerase</keyword>
<keyword evidence="8" id="KW-0808">Transferase</keyword>
<dbReference type="GO" id="GO:0016787">
    <property type="term" value="F:hydrolase activity"/>
    <property type="evidence" value="ECO:0007669"/>
    <property type="project" value="UniProtKB-KW"/>
</dbReference>
<evidence type="ECO:0000256" key="4">
    <source>
        <dbReference type="ARBA" id="ARBA00022801"/>
    </source>
</evidence>
<keyword evidence="3" id="KW-0255">Endonuclease</keyword>
<comment type="caution">
    <text evidence="13">The sequence shown here is derived from an EMBL/GenBank/DDBJ whole genome shotgun (WGS) entry which is preliminary data.</text>
</comment>
<dbReference type="InterPro" id="IPR013103">
    <property type="entry name" value="RVT_2"/>
</dbReference>
<evidence type="ECO:0000256" key="3">
    <source>
        <dbReference type="ARBA" id="ARBA00022759"/>
    </source>
</evidence>
<evidence type="ECO:0000313" key="13">
    <source>
        <dbReference type="EMBL" id="GEU71171.1"/>
    </source>
</evidence>
<dbReference type="InterPro" id="IPR012337">
    <property type="entry name" value="RNaseH-like_sf"/>
</dbReference>
<dbReference type="AlphaFoldDB" id="A0A6L2MB15"/>
<evidence type="ECO:0000256" key="7">
    <source>
        <dbReference type="ARBA" id="ARBA00022918"/>
    </source>
</evidence>
<protein>
    <recommendedName>
        <fullName evidence="12">Reverse transcriptase Ty1/copia-type domain-containing protein</fullName>
    </recommendedName>
</protein>
<keyword evidence="8" id="KW-0548">Nucleotidyltransferase</keyword>
<dbReference type="Pfam" id="PF14223">
    <property type="entry name" value="Retrotran_gag_2"/>
    <property type="match status" value="1"/>
</dbReference>
<evidence type="ECO:0000256" key="2">
    <source>
        <dbReference type="ARBA" id="ARBA00022723"/>
    </source>
</evidence>
<keyword evidence="8" id="KW-0239">DNA-directed DNA polymerase</keyword>
<proteinExistence type="predicted"/>
<evidence type="ECO:0000256" key="9">
    <source>
        <dbReference type="ARBA" id="ARBA00023172"/>
    </source>
</evidence>
<evidence type="ECO:0000256" key="10">
    <source>
        <dbReference type="ARBA" id="ARBA00023268"/>
    </source>
</evidence>
<dbReference type="InterPro" id="IPR036397">
    <property type="entry name" value="RNaseH_sf"/>
</dbReference>
<accession>A0A6L2MB15</accession>
<evidence type="ECO:0000256" key="5">
    <source>
        <dbReference type="ARBA" id="ARBA00022842"/>
    </source>
</evidence>
<keyword evidence="9" id="KW-0233">DNA recombination</keyword>
<keyword evidence="1" id="KW-0540">Nuclease</keyword>
<dbReference type="GO" id="GO:0006310">
    <property type="term" value="P:DNA recombination"/>
    <property type="evidence" value="ECO:0007669"/>
    <property type="project" value="UniProtKB-KW"/>
</dbReference>
<dbReference type="InterPro" id="IPR043502">
    <property type="entry name" value="DNA/RNA_pol_sf"/>
</dbReference>